<accession>A0A9P4PVY0</accession>
<dbReference type="AlphaFoldDB" id="A0A9P4PVY0"/>
<reference evidence="2" key="1">
    <citation type="journal article" date="2020" name="Stud. Mycol.">
        <title>101 Dothideomycetes genomes: a test case for predicting lifestyles and emergence of pathogens.</title>
        <authorList>
            <person name="Haridas S."/>
            <person name="Albert R."/>
            <person name="Binder M."/>
            <person name="Bloem J."/>
            <person name="Labutti K."/>
            <person name="Salamov A."/>
            <person name="Andreopoulos B."/>
            <person name="Baker S."/>
            <person name="Barry K."/>
            <person name="Bills G."/>
            <person name="Bluhm B."/>
            <person name="Cannon C."/>
            <person name="Castanera R."/>
            <person name="Culley D."/>
            <person name="Daum C."/>
            <person name="Ezra D."/>
            <person name="Gonzalez J."/>
            <person name="Henrissat B."/>
            <person name="Kuo A."/>
            <person name="Liang C."/>
            <person name="Lipzen A."/>
            <person name="Lutzoni F."/>
            <person name="Magnuson J."/>
            <person name="Mondo S."/>
            <person name="Nolan M."/>
            <person name="Ohm R."/>
            <person name="Pangilinan J."/>
            <person name="Park H.-J."/>
            <person name="Ramirez L."/>
            <person name="Alfaro M."/>
            <person name="Sun H."/>
            <person name="Tritt A."/>
            <person name="Yoshinaga Y."/>
            <person name="Zwiers L.-H."/>
            <person name="Turgeon B."/>
            <person name="Goodwin S."/>
            <person name="Spatafora J."/>
            <person name="Crous P."/>
            <person name="Grigoriev I."/>
        </authorList>
    </citation>
    <scope>NUCLEOTIDE SEQUENCE</scope>
    <source>
        <strain evidence="2">CBS 690.94</strain>
    </source>
</reference>
<evidence type="ECO:0000256" key="1">
    <source>
        <dbReference type="SAM" id="MobiDB-lite"/>
    </source>
</evidence>
<evidence type="ECO:0000313" key="2">
    <source>
        <dbReference type="EMBL" id="KAF2450228.1"/>
    </source>
</evidence>
<protein>
    <submittedName>
        <fullName evidence="2">Uncharacterized protein</fullName>
    </submittedName>
</protein>
<comment type="caution">
    <text evidence="2">The sequence shown here is derived from an EMBL/GenBank/DDBJ whole genome shotgun (WGS) entry which is preliminary data.</text>
</comment>
<organism evidence="2 3">
    <name type="scientific">Karstenula rhodostoma CBS 690.94</name>
    <dbReference type="NCBI Taxonomy" id="1392251"/>
    <lineage>
        <taxon>Eukaryota</taxon>
        <taxon>Fungi</taxon>
        <taxon>Dikarya</taxon>
        <taxon>Ascomycota</taxon>
        <taxon>Pezizomycotina</taxon>
        <taxon>Dothideomycetes</taxon>
        <taxon>Pleosporomycetidae</taxon>
        <taxon>Pleosporales</taxon>
        <taxon>Massarineae</taxon>
        <taxon>Didymosphaeriaceae</taxon>
        <taxon>Karstenula</taxon>
    </lineage>
</organism>
<proteinExistence type="predicted"/>
<sequence>MSPFKYLLPSFLQPTPAPTQPPLPTHSPRPSIPTLHRKSLALASALTAAESRLSTLHAQMHTALSSYETHYAFLRRIAHDAAGSNANAALQRNTAQLERVARGLEEAFEAVEVAVQVARVKARAQREGVEELVREDERLAGFVAERDNDDEELRARAARRWEGAERESGE</sequence>
<keyword evidence="3" id="KW-1185">Reference proteome</keyword>
<name>A0A9P4PVY0_9PLEO</name>
<gene>
    <name evidence="2" type="ORF">P171DRAFT_479332</name>
</gene>
<dbReference type="Proteomes" id="UP000799764">
    <property type="component" value="Unassembled WGS sequence"/>
</dbReference>
<evidence type="ECO:0000313" key="3">
    <source>
        <dbReference type="Proteomes" id="UP000799764"/>
    </source>
</evidence>
<feature type="compositionally biased region" description="Pro residues" evidence="1">
    <location>
        <begin position="15"/>
        <end position="31"/>
    </location>
</feature>
<dbReference type="EMBL" id="MU001493">
    <property type="protein sequence ID" value="KAF2450228.1"/>
    <property type="molecule type" value="Genomic_DNA"/>
</dbReference>
<feature type="region of interest" description="Disordered" evidence="1">
    <location>
        <begin position="11"/>
        <end position="33"/>
    </location>
</feature>